<dbReference type="EMBL" id="BAAAFD010000032">
    <property type="protein sequence ID" value="GAA0860439.1"/>
    <property type="molecule type" value="Genomic_DNA"/>
</dbReference>
<proteinExistence type="predicted"/>
<gene>
    <name evidence="2" type="ORF">GCM10009114_37360</name>
</gene>
<keyword evidence="1" id="KW-0812">Transmembrane</keyword>
<feature type="transmembrane region" description="Helical" evidence="1">
    <location>
        <begin position="6"/>
        <end position="28"/>
    </location>
</feature>
<organism evidence="2 3">
    <name type="scientific">Aliiglaciecola litoralis</name>
    <dbReference type="NCBI Taxonomy" id="582857"/>
    <lineage>
        <taxon>Bacteria</taxon>
        <taxon>Pseudomonadati</taxon>
        <taxon>Pseudomonadota</taxon>
        <taxon>Gammaproteobacteria</taxon>
        <taxon>Alteromonadales</taxon>
        <taxon>Alteromonadaceae</taxon>
        <taxon>Aliiglaciecola</taxon>
    </lineage>
</organism>
<sequence>MSEVNFTVVILIIIAIHFVSAVIVYSLISSKIQSLSKCKRNKYLLRQIRTLENHRLLAAILPLIGPIIGVAILNGAVLGVPEEGLKVNSPGDSNSFSDGE</sequence>
<keyword evidence="1" id="KW-0472">Membrane</keyword>
<evidence type="ECO:0000313" key="2">
    <source>
        <dbReference type="EMBL" id="GAA0860439.1"/>
    </source>
</evidence>
<protein>
    <submittedName>
        <fullName evidence="2">Uncharacterized protein</fullName>
    </submittedName>
</protein>
<accession>A0ABN1LUH8</accession>
<keyword evidence="1" id="KW-1133">Transmembrane helix</keyword>
<name>A0ABN1LUH8_9ALTE</name>
<keyword evidence="3" id="KW-1185">Reference proteome</keyword>
<comment type="caution">
    <text evidence="2">The sequence shown here is derived from an EMBL/GenBank/DDBJ whole genome shotgun (WGS) entry which is preliminary data.</text>
</comment>
<reference evidence="2 3" key="1">
    <citation type="journal article" date="2019" name="Int. J. Syst. Evol. Microbiol.">
        <title>The Global Catalogue of Microorganisms (GCM) 10K type strain sequencing project: providing services to taxonomists for standard genome sequencing and annotation.</title>
        <authorList>
            <consortium name="The Broad Institute Genomics Platform"/>
            <consortium name="The Broad Institute Genome Sequencing Center for Infectious Disease"/>
            <person name="Wu L."/>
            <person name="Ma J."/>
        </authorList>
    </citation>
    <scope>NUCLEOTIDE SEQUENCE [LARGE SCALE GENOMIC DNA]</scope>
    <source>
        <strain evidence="2 3">JCM 15896</strain>
    </source>
</reference>
<evidence type="ECO:0000256" key="1">
    <source>
        <dbReference type="SAM" id="Phobius"/>
    </source>
</evidence>
<evidence type="ECO:0000313" key="3">
    <source>
        <dbReference type="Proteomes" id="UP001500359"/>
    </source>
</evidence>
<feature type="transmembrane region" description="Helical" evidence="1">
    <location>
        <begin position="56"/>
        <end position="80"/>
    </location>
</feature>
<dbReference type="Proteomes" id="UP001500359">
    <property type="component" value="Unassembled WGS sequence"/>
</dbReference>